<reference evidence="4" key="2">
    <citation type="submission" date="2020-10" db="EMBL/GenBank/DDBJ databases">
        <title>Mucilaginibacter sp. nov., isolated from soil.</title>
        <authorList>
            <person name="Jeon C.O."/>
        </authorList>
    </citation>
    <scope>NUCLEOTIDE SEQUENCE</scope>
    <source>
        <strain evidence="4">R11</strain>
    </source>
</reference>
<evidence type="ECO:0000313" key="5">
    <source>
        <dbReference type="Proteomes" id="UP000638732"/>
    </source>
</evidence>
<feature type="compositionally biased region" description="Low complexity" evidence="1">
    <location>
        <begin position="56"/>
        <end position="67"/>
    </location>
</feature>
<dbReference type="GO" id="GO:1990351">
    <property type="term" value="C:transporter complex"/>
    <property type="evidence" value="ECO:0007669"/>
    <property type="project" value="TreeGrafter"/>
</dbReference>
<organism evidence="4 5">
    <name type="scientific">Mucilaginibacter agri</name>
    <dbReference type="NCBI Taxonomy" id="2695265"/>
    <lineage>
        <taxon>Bacteria</taxon>
        <taxon>Pseudomonadati</taxon>
        <taxon>Bacteroidota</taxon>
        <taxon>Sphingobacteriia</taxon>
        <taxon>Sphingobacteriales</taxon>
        <taxon>Sphingobacteriaceae</taxon>
        <taxon>Mucilaginibacter</taxon>
    </lineage>
</organism>
<dbReference type="EMBL" id="WWEO01000045">
    <property type="protein sequence ID" value="NCD71923.1"/>
    <property type="molecule type" value="Genomic_DNA"/>
</dbReference>
<accession>A0A965ZKY0</accession>
<reference evidence="4" key="1">
    <citation type="submission" date="2020-01" db="EMBL/GenBank/DDBJ databases">
        <authorList>
            <person name="Seo Y.L."/>
        </authorList>
    </citation>
    <scope>NUCLEOTIDE SEQUENCE</scope>
    <source>
        <strain evidence="4">R11</strain>
    </source>
</reference>
<gene>
    <name evidence="4" type="ORF">GSY63_21350</name>
</gene>
<evidence type="ECO:0000313" key="4">
    <source>
        <dbReference type="EMBL" id="NCD71923.1"/>
    </source>
</evidence>
<dbReference type="InterPro" id="IPR045659">
    <property type="entry name" value="LptD_2"/>
</dbReference>
<feature type="region of interest" description="Disordered" evidence="1">
    <location>
        <begin position="45"/>
        <end position="72"/>
    </location>
</feature>
<name>A0A965ZKY0_9SPHI</name>
<feature type="domain" description="LPS-assembly protein LptD central" evidence="3">
    <location>
        <begin position="228"/>
        <end position="712"/>
    </location>
</feature>
<dbReference type="AlphaFoldDB" id="A0A965ZKY0"/>
<dbReference type="Pfam" id="PF19838">
    <property type="entry name" value="LptD_2"/>
    <property type="match status" value="1"/>
</dbReference>
<proteinExistence type="predicted"/>
<dbReference type="PANTHER" id="PTHR30189">
    <property type="entry name" value="LPS-ASSEMBLY PROTEIN"/>
    <property type="match status" value="1"/>
</dbReference>
<comment type="caution">
    <text evidence="4">The sequence shown here is derived from an EMBL/GenBank/DDBJ whole genome shotgun (WGS) entry which is preliminary data.</text>
</comment>
<dbReference type="GO" id="GO:0009279">
    <property type="term" value="C:cell outer membrane"/>
    <property type="evidence" value="ECO:0007669"/>
    <property type="project" value="TreeGrafter"/>
</dbReference>
<sequence length="919" mass="102738">MKFASLFFLLSLVIAANVSFAAPNNALNRHLLAIDTIIKRDSLPKVKSPAGKKNLPAKGAKPATAAKDTSSKSKGNLENLVKWTAEDSSYVDKERNIMYLYGRARVTYEDFEVDADYIRVNQKTHEIFARGQKDPKTHRYVGRPIVKQKSDKPAAADSMFYNYETKKAKVFNPASEQTGNFISGGVAKKLNETEVAYHNVLYSTCDLPYPDTHFGIVITKGIAEKNQIVSGPAYLEIAGVPLPLAIPFGFFPKPNSRASGVILPTFGEDAKRGFFLQNFGYYVGINDNIDLTNMASVYSKGSYELSTTARYIKRYAYQGTAKLSYSSNKYGNPGDPATKSYNILWSHAQDPNASPGSIFSASVNAGSSNYYSNSPGTQNYNYQQMTQATLHSSIAYSRTWAGTPFNLAVSATHSQDIANKTISIELPSFTFNMASISPFDSKDRVGEQKWYQRLTISYSSTGTNKVDNVPENNLFKSSITKRLQSGFKQTIPVGLNLTFLKYFQFSTNATYNEFWNFQTVNQHYDRLNTSITSTTSSSNPNLVIDTAFGFKRTGQYNLGASLSTKLYGTMNFKGKLQAIRHVMTPSFSFNYSPDYTNASYNKTIVSQVAVPYPYQLTRYSTYANSAYPVTATPKQAGIGFSLDNTLEAKIRPKATDTSQTAKKVQILQGFSISTFYNFAADSFRLSTISLTGHTAVFNQKLNISFGGILDPYVLNVRDSIQNGVIVKYSKLVDRFTLQDGHLPRLTSFFVSASINLNSKSKMPNKFNPNLPNSINANTMRGLTPDQAERLALVSQDQTAFVDFNVPWNVNLNYNFTYGNTNGYQTTVAHTIQANGDLNITPKWKVTVQSDVDIRKQKVSNIQFGFYRDLHCWDLSMQWTPFGYYKMYNVMLRVKASILQDLKLSKRNDYTTNSSYNPYY</sequence>
<protein>
    <submittedName>
        <fullName evidence="4">LPS-assembly protein LptD</fullName>
    </submittedName>
</protein>
<feature type="chain" id="PRO_5038091630" evidence="2">
    <location>
        <begin position="22"/>
        <end position="919"/>
    </location>
</feature>
<evidence type="ECO:0000259" key="3">
    <source>
        <dbReference type="Pfam" id="PF19838"/>
    </source>
</evidence>
<keyword evidence="5" id="KW-1185">Reference proteome</keyword>
<feature type="signal peptide" evidence="2">
    <location>
        <begin position="1"/>
        <end position="21"/>
    </location>
</feature>
<dbReference type="InterPro" id="IPR050218">
    <property type="entry name" value="LptD"/>
</dbReference>
<keyword evidence="2" id="KW-0732">Signal</keyword>
<evidence type="ECO:0000256" key="1">
    <source>
        <dbReference type="SAM" id="MobiDB-lite"/>
    </source>
</evidence>
<dbReference type="Proteomes" id="UP000638732">
    <property type="component" value="Unassembled WGS sequence"/>
</dbReference>
<dbReference type="PANTHER" id="PTHR30189:SF1">
    <property type="entry name" value="LPS-ASSEMBLY PROTEIN LPTD"/>
    <property type="match status" value="1"/>
</dbReference>
<evidence type="ECO:0000256" key="2">
    <source>
        <dbReference type="SAM" id="SignalP"/>
    </source>
</evidence>